<feature type="transmembrane region" description="Helical" evidence="1">
    <location>
        <begin position="30"/>
        <end position="47"/>
    </location>
</feature>
<dbReference type="EMBL" id="CP009889">
    <property type="protein sequence ID" value="AIY66468.1"/>
    <property type="molecule type" value="Genomic_DNA"/>
</dbReference>
<evidence type="ECO:0000256" key="1">
    <source>
        <dbReference type="SAM" id="Phobius"/>
    </source>
</evidence>
<protein>
    <recommendedName>
        <fullName evidence="2">Peptidase M56 domain-containing protein</fullName>
    </recommendedName>
</protein>
<evidence type="ECO:0000313" key="3">
    <source>
        <dbReference type="EMBL" id="AIY66468.1"/>
    </source>
</evidence>
<organism evidence="3 4">
    <name type="scientific">Pseudoalteromonas piratica</name>
    <dbReference type="NCBI Taxonomy" id="1348114"/>
    <lineage>
        <taxon>Bacteria</taxon>
        <taxon>Pseudomonadati</taxon>
        <taxon>Pseudomonadota</taxon>
        <taxon>Gammaproteobacteria</taxon>
        <taxon>Alteromonadales</taxon>
        <taxon>Pseudoalteromonadaceae</taxon>
        <taxon>Pseudoalteromonas</taxon>
    </lineage>
</organism>
<keyword evidence="1" id="KW-0472">Membrane</keyword>
<evidence type="ECO:0000259" key="2">
    <source>
        <dbReference type="Pfam" id="PF05569"/>
    </source>
</evidence>
<feature type="domain" description="Peptidase M56" evidence="2">
    <location>
        <begin position="26"/>
        <end position="264"/>
    </location>
</feature>
<dbReference type="eggNOG" id="COG4219">
    <property type="taxonomic scope" value="Bacteria"/>
</dbReference>
<feature type="transmembrane region" description="Helical" evidence="1">
    <location>
        <begin position="6"/>
        <end position="23"/>
    </location>
</feature>
<dbReference type="InterPro" id="IPR052173">
    <property type="entry name" value="Beta-lactam_resp_regulator"/>
</dbReference>
<dbReference type="KEGG" id="pseo:OM33_15015"/>
<dbReference type="STRING" id="1348114.OM33_15015"/>
<accession>A0A0A7EIU1</accession>
<evidence type="ECO:0000313" key="4">
    <source>
        <dbReference type="Proteomes" id="UP000030341"/>
    </source>
</evidence>
<dbReference type="RefSeq" id="WP_040134709.1">
    <property type="nucleotide sequence ID" value="NZ_CP009889.1"/>
</dbReference>
<sequence>MIAYLVINTCITLLVMALLKFTHGSNNVNYSLTVFALSVWLLPYPVLAEILSSNNLVSPVILSQTLTTISQQQDNLNRYLIDYQQLSSIALFACFLIGLCIFATRLKNQLSRQAIIKSSKSFHYCSALSKQYNTSVYRADNVPSGMLMGIFTSKIVVANAITQPNQLALIINHEKTHQTRKDNLRLMLLTLMESLFWWNPLVKKVSAHTRFYIEALCDEQCAKQYGQTKYQHDFAELILHNHQIQNLAFNCTATSNKNNNIQRLKRLKEQREMTIKSKLAYTLTITTALLLMAWHTFALATPNKEHQPNDLGALVNFELNVTDRTDANQPSTHSSKMAMWVNFDEKAAFKISDKFHFNFKVSQRSDVADVEIEILEVTNSGRKIVEKPKLSVAFNQQAKIEIDNYQLSENAYSISFVPSKAKKPE</sequence>
<proteinExistence type="predicted"/>
<keyword evidence="1" id="KW-0812">Transmembrane</keyword>
<gene>
    <name evidence="3" type="ORF">OM33_15015</name>
</gene>
<dbReference type="OrthoDB" id="6381062at2"/>
<dbReference type="AlphaFoldDB" id="A0A0A7EIU1"/>
<reference evidence="3 4" key="1">
    <citation type="submission" date="2014-11" db="EMBL/GenBank/DDBJ databases">
        <title>Complete Genome Sequence of Pseudoalteromonas sp. Strain OCN003 Isolated from Kaneohe Bay, Oahu, Hawaii.</title>
        <authorList>
            <person name="Beurmann S."/>
            <person name="Videau P."/>
            <person name="Ushijima B."/>
            <person name="Smith A.M."/>
            <person name="Aeby G.S."/>
            <person name="Callahan S.M."/>
            <person name="Belcaid M."/>
        </authorList>
    </citation>
    <scope>NUCLEOTIDE SEQUENCE [LARGE SCALE GENOMIC DNA]</scope>
    <source>
        <strain evidence="3 4">OCN003</strain>
    </source>
</reference>
<keyword evidence="1" id="KW-1133">Transmembrane helix</keyword>
<dbReference type="CDD" id="cd07341">
    <property type="entry name" value="M56_BlaR1_MecR1_like"/>
    <property type="match status" value="1"/>
</dbReference>
<keyword evidence="4" id="KW-1185">Reference proteome</keyword>
<dbReference type="Pfam" id="PF05569">
    <property type="entry name" value="Peptidase_M56"/>
    <property type="match status" value="1"/>
</dbReference>
<dbReference type="InterPro" id="IPR008756">
    <property type="entry name" value="Peptidase_M56"/>
</dbReference>
<dbReference type="HOGENOM" id="CLU_645393_0_0_6"/>
<dbReference type="Proteomes" id="UP000030341">
    <property type="component" value="Chromosome 2"/>
</dbReference>
<name>A0A0A7EIU1_9GAMM</name>
<dbReference type="PANTHER" id="PTHR34978">
    <property type="entry name" value="POSSIBLE SENSOR-TRANSDUCER PROTEIN BLAR"/>
    <property type="match status" value="1"/>
</dbReference>
<feature type="transmembrane region" description="Helical" evidence="1">
    <location>
        <begin position="279"/>
        <end position="300"/>
    </location>
</feature>
<feature type="transmembrane region" description="Helical" evidence="1">
    <location>
        <begin position="86"/>
        <end position="104"/>
    </location>
</feature>
<dbReference type="PANTHER" id="PTHR34978:SF3">
    <property type="entry name" value="SLR0241 PROTEIN"/>
    <property type="match status" value="1"/>
</dbReference>